<feature type="region of interest" description="Disordered" evidence="1">
    <location>
        <begin position="1"/>
        <end position="34"/>
    </location>
</feature>
<feature type="compositionally biased region" description="Polar residues" evidence="1">
    <location>
        <begin position="13"/>
        <end position="23"/>
    </location>
</feature>
<evidence type="ECO:0000313" key="4">
    <source>
        <dbReference type="Proteomes" id="UP001610446"/>
    </source>
</evidence>
<keyword evidence="4" id="KW-1185">Reference proteome</keyword>
<dbReference type="EMBL" id="JBFXLU010000113">
    <property type="protein sequence ID" value="KAL2841163.1"/>
    <property type="molecule type" value="Genomic_DNA"/>
</dbReference>
<protein>
    <submittedName>
        <fullName evidence="3">FtsJ-like methyltransferase family protein</fullName>
    </submittedName>
</protein>
<dbReference type="Proteomes" id="UP001610446">
    <property type="component" value="Unassembled WGS sequence"/>
</dbReference>
<sequence>MQRSQIHPDDDMNSPSNPISHSEPSIEVTHPHERGLQRVSAEIARYLRKESPEFCRLSKLRQQGWANPAGDVFFSKQRRTADSADDKTARVFYNMMQGIGDEMHLLTGVFRIKHSGGPDTAILDMCMAPGGYLATALHHNPDARAVGFSLPAKQGGHNVLLPRRPNITLNFLDITMLAADMGATDTSIPAEHPDTDNFLPRQFDPADKFDLVICDGQVLRTHERAAYRERREATRLTVTQLALGLEHLKPGGSMIVLLHKVEAPDCVYLLYTFEKFASVRLFKPTRAHAKRSSFYMVATNIRSDCEEAGNAIAMWKRMWNVATFGSDEVYQEAIWDDDRPDAVSLLSEFGPRLVGLGREVWDIQSNALAKAPFIRENRPTRGGMAAGGESACS</sequence>
<reference evidence="3 4" key="1">
    <citation type="submission" date="2024-07" db="EMBL/GenBank/DDBJ databases">
        <title>Section-level genome sequencing and comparative genomics of Aspergillus sections Usti and Cavernicolus.</title>
        <authorList>
            <consortium name="Lawrence Berkeley National Laboratory"/>
            <person name="Nybo J.L."/>
            <person name="Vesth T.C."/>
            <person name="Theobald S."/>
            <person name="Frisvad J.C."/>
            <person name="Larsen T.O."/>
            <person name="Kjaerboelling I."/>
            <person name="Rothschild-Mancinelli K."/>
            <person name="Lyhne E.K."/>
            <person name="Kogle M.E."/>
            <person name="Barry K."/>
            <person name="Clum A."/>
            <person name="Na H."/>
            <person name="Ledsgaard L."/>
            <person name="Lin J."/>
            <person name="Lipzen A."/>
            <person name="Kuo A."/>
            <person name="Riley R."/>
            <person name="Mondo S."/>
            <person name="Labutti K."/>
            <person name="Haridas S."/>
            <person name="Pangalinan J."/>
            <person name="Salamov A.A."/>
            <person name="Simmons B.A."/>
            <person name="Magnuson J.K."/>
            <person name="Chen J."/>
            <person name="Drula E."/>
            <person name="Henrissat B."/>
            <person name="Wiebenga A."/>
            <person name="Lubbers R.J."/>
            <person name="Gomes A.C."/>
            <person name="Makela M.R."/>
            <person name="Stajich J."/>
            <person name="Grigoriev I.V."/>
            <person name="Mortensen U.H."/>
            <person name="De Vries R.P."/>
            <person name="Baker S.E."/>
            <person name="Andersen M.R."/>
        </authorList>
    </citation>
    <scope>NUCLEOTIDE SEQUENCE [LARGE SCALE GENOMIC DNA]</scope>
    <source>
        <strain evidence="3 4">CBS 123904</strain>
    </source>
</reference>
<gene>
    <name evidence="3" type="ORF">BJY01DRAFT_257163</name>
</gene>
<feature type="compositionally biased region" description="Basic and acidic residues" evidence="1">
    <location>
        <begin position="1"/>
        <end position="10"/>
    </location>
</feature>
<comment type="caution">
    <text evidence="3">The sequence shown here is derived from an EMBL/GenBank/DDBJ whole genome shotgun (WGS) entry which is preliminary data.</text>
</comment>
<feature type="domain" description="Ribosomal RNA methyltransferase FtsJ" evidence="2">
    <location>
        <begin position="118"/>
        <end position="300"/>
    </location>
</feature>
<dbReference type="SUPFAM" id="SSF53335">
    <property type="entry name" value="S-adenosyl-L-methionine-dependent methyltransferases"/>
    <property type="match status" value="1"/>
</dbReference>
<dbReference type="InterPro" id="IPR029063">
    <property type="entry name" value="SAM-dependent_MTases_sf"/>
</dbReference>
<dbReference type="Gene3D" id="3.40.50.150">
    <property type="entry name" value="Vaccinia Virus protein VP39"/>
    <property type="match status" value="1"/>
</dbReference>
<organism evidence="3 4">
    <name type="scientific">Aspergillus pseudoustus</name>
    <dbReference type="NCBI Taxonomy" id="1810923"/>
    <lineage>
        <taxon>Eukaryota</taxon>
        <taxon>Fungi</taxon>
        <taxon>Dikarya</taxon>
        <taxon>Ascomycota</taxon>
        <taxon>Pezizomycotina</taxon>
        <taxon>Eurotiomycetes</taxon>
        <taxon>Eurotiomycetidae</taxon>
        <taxon>Eurotiales</taxon>
        <taxon>Aspergillaceae</taxon>
        <taxon>Aspergillus</taxon>
        <taxon>Aspergillus subgen. Nidulantes</taxon>
    </lineage>
</organism>
<proteinExistence type="predicted"/>
<accession>A0ABR4JM94</accession>
<dbReference type="Pfam" id="PF01728">
    <property type="entry name" value="FtsJ"/>
    <property type="match status" value="1"/>
</dbReference>
<evidence type="ECO:0000313" key="3">
    <source>
        <dbReference type="EMBL" id="KAL2841163.1"/>
    </source>
</evidence>
<dbReference type="InterPro" id="IPR002877">
    <property type="entry name" value="RNA_MeTrfase_FtsJ_dom"/>
</dbReference>
<name>A0ABR4JM94_9EURO</name>
<evidence type="ECO:0000259" key="2">
    <source>
        <dbReference type="Pfam" id="PF01728"/>
    </source>
</evidence>
<evidence type="ECO:0000256" key="1">
    <source>
        <dbReference type="SAM" id="MobiDB-lite"/>
    </source>
</evidence>